<evidence type="ECO:0000256" key="2">
    <source>
        <dbReference type="ARBA" id="ARBA00004567"/>
    </source>
</evidence>
<feature type="compositionally biased region" description="Basic and acidic residues" evidence="9">
    <location>
        <begin position="79"/>
        <end position="96"/>
    </location>
</feature>
<dbReference type="FunCoup" id="A0A6P7KB91">
    <property type="interactions" value="712"/>
</dbReference>
<evidence type="ECO:0000256" key="1">
    <source>
        <dbReference type="ARBA" id="ARBA00004335"/>
    </source>
</evidence>
<keyword evidence="8" id="KW-0862">Zinc</keyword>
<keyword evidence="3" id="KW-0813">Transport</keyword>
<dbReference type="PANTHER" id="PTHR46527">
    <property type="entry name" value="NUCLEOPORIN-LIKE PROTEIN 2"/>
    <property type="match status" value="1"/>
</dbReference>
<dbReference type="AlphaFoldDB" id="A0A6P7KB91"/>
<dbReference type="Proteomes" id="UP000515145">
    <property type="component" value="Chromosome 2"/>
</dbReference>
<keyword evidence="4" id="KW-0539">Nucleus</keyword>
<sequence length="489" mass="49121">MTVCSFFLQGRCRYGEKCWNEHPRGGNRGGGGGYNDNYNRSSVQQQPRGGGGGFGNRVWVNPSQKKGGFIQPSSFSSHGSDDWGRERGGGRSDWGREGGGGGGSDWGRGGGGGSDWGRGGGGGSDWGRGGGGGSSDWGQGGGAGGGGSGRRDNMKSSEFSFSNQNRFSTFNPPSSFDRGGRGGGGGGGGGGGHAGDEDDDKKLEVIQTDIDIWESSGQWGFSCYSSSKAPLPGFTDLSPEELRLEYYTAQASGDLQGYINGVNQLLNQWKSRVQELKMMNASTRAAVLAELNGSAPPASSDGFGSTTGFGSSTSSFGSKGFGAPAPAQASSFSFSASSTGSSSAGFGSAIAAPTQPPSGFGSSVSSSTASAVPFSFATPTTDKPAAPVGFGSASGFSFTPAANMGGGFGTSFGADTTTTAGSSNTFGQTGGGFGATATPSAAGAAGGASDSLFSTESTLTQEELNQFKAKRFTLGQIPLKPPPANMLVV</sequence>
<keyword evidence="8" id="KW-0479">Metal-binding</keyword>
<feature type="compositionally biased region" description="Gly residues" evidence="9">
    <location>
        <begin position="181"/>
        <end position="193"/>
    </location>
</feature>
<feature type="compositionally biased region" description="Polar residues" evidence="9">
    <location>
        <begin position="156"/>
        <end position="174"/>
    </location>
</feature>
<evidence type="ECO:0000256" key="6">
    <source>
        <dbReference type="ARBA" id="ARBA00039886"/>
    </source>
</evidence>
<gene>
    <name evidence="12" type="primary">nup42</name>
</gene>
<feature type="region of interest" description="Disordered" evidence="9">
    <location>
        <begin position="19"/>
        <end position="199"/>
    </location>
</feature>
<dbReference type="InParanoid" id="A0A6P7KB91"/>
<dbReference type="PROSITE" id="PS50103">
    <property type="entry name" value="ZF_C3H1"/>
    <property type="match status" value="1"/>
</dbReference>
<dbReference type="CTD" id="11097"/>
<dbReference type="PANTHER" id="PTHR46527:SF1">
    <property type="entry name" value="NUCLEOPORIN NUP42"/>
    <property type="match status" value="1"/>
</dbReference>
<evidence type="ECO:0000256" key="9">
    <source>
        <dbReference type="SAM" id="MobiDB-lite"/>
    </source>
</evidence>
<keyword evidence="3" id="KW-0811">Translocation</keyword>
<keyword evidence="11" id="KW-1185">Reference proteome</keyword>
<keyword evidence="8" id="KW-0863">Zinc-finger</keyword>
<dbReference type="GO" id="GO:0031965">
    <property type="term" value="C:nuclear membrane"/>
    <property type="evidence" value="ECO:0007669"/>
    <property type="project" value="UniProtKB-SubCell"/>
</dbReference>
<comment type="function">
    <text evidence="5">Required for the export of mRNAs containing poly(A) tails from the nucleus into the cytoplasm.</text>
</comment>
<keyword evidence="3" id="KW-0906">Nuclear pore complex</keyword>
<organism evidence="11 12">
    <name type="scientific">Parambassis ranga</name>
    <name type="common">Indian glassy fish</name>
    <dbReference type="NCBI Taxonomy" id="210632"/>
    <lineage>
        <taxon>Eukaryota</taxon>
        <taxon>Metazoa</taxon>
        <taxon>Chordata</taxon>
        <taxon>Craniata</taxon>
        <taxon>Vertebrata</taxon>
        <taxon>Euteleostomi</taxon>
        <taxon>Actinopterygii</taxon>
        <taxon>Neopterygii</taxon>
        <taxon>Teleostei</taxon>
        <taxon>Neoteleostei</taxon>
        <taxon>Acanthomorphata</taxon>
        <taxon>Ovalentaria</taxon>
        <taxon>Ambassidae</taxon>
        <taxon>Parambassis</taxon>
    </lineage>
</organism>
<proteinExistence type="predicted"/>
<dbReference type="InterPro" id="IPR051767">
    <property type="entry name" value="Nucleoporin_NUP42"/>
</dbReference>
<keyword evidence="3" id="KW-0653">Protein transport</keyword>
<dbReference type="GO" id="GO:0008270">
    <property type="term" value="F:zinc ion binding"/>
    <property type="evidence" value="ECO:0007669"/>
    <property type="project" value="UniProtKB-KW"/>
</dbReference>
<feature type="compositionally biased region" description="Gly residues" evidence="9">
    <location>
        <begin position="97"/>
        <end position="148"/>
    </location>
</feature>
<feature type="domain" description="C3H1-type" evidence="10">
    <location>
        <begin position="1"/>
        <end position="25"/>
    </location>
</feature>
<dbReference type="RefSeq" id="XP_028284741.1">
    <property type="nucleotide sequence ID" value="XM_028428940.1"/>
</dbReference>
<dbReference type="GeneID" id="114450668"/>
<accession>A0A6P7KB91</accession>
<dbReference type="SMART" id="SM00356">
    <property type="entry name" value="ZnF_C3H1"/>
    <property type="match status" value="1"/>
</dbReference>
<name>A0A6P7KB91_9TELE</name>
<evidence type="ECO:0000256" key="8">
    <source>
        <dbReference type="PROSITE-ProRule" id="PRU00723"/>
    </source>
</evidence>
<keyword evidence="3" id="KW-0509">mRNA transport</keyword>
<evidence type="ECO:0000256" key="4">
    <source>
        <dbReference type="ARBA" id="ARBA00023242"/>
    </source>
</evidence>
<evidence type="ECO:0000256" key="5">
    <source>
        <dbReference type="ARBA" id="ARBA00037262"/>
    </source>
</evidence>
<evidence type="ECO:0000313" key="12">
    <source>
        <dbReference type="RefSeq" id="XP_028284741.1"/>
    </source>
</evidence>
<dbReference type="OrthoDB" id="20729at2759"/>
<protein>
    <recommendedName>
        <fullName evidence="6">Nucleoporin NUP42</fullName>
    </recommendedName>
    <alternativeName>
        <fullName evidence="7">Nucleoporin-like protein 2</fullName>
    </alternativeName>
</protein>
<reference evidence="12" key="1">
    <citation type="submission" date="2025-08" db="UniProtKB">
        <authorList>
            <consortium name="RefSeq"/>
        </authorList>
    </citation>
    <scope>IDENTIFICATION</scope>
</reference>
<evidence type="ECO:0000256" key="3">
    <source>
        <dbReference type="ARBA" id="ARBA00023132"/>
    </source>
</evidence>
<evidence type="ECO:0000256" key="7">
    <source>
        <dbReference type="ARBA" id="ARBA00042384"/>
    </source>
</evidence>
<feature type="zinc finger region" description="C3H1-type" evidence="8">
    <location>
        <begin position="1"/>
        <end position="25"/>
    </location>
</feature>
<dbReference type="InterPro" id="IPR000571">
    <property type="entry name" value="Znf_CCCH"/>
</dbReference>
<dbReference type="GO" id="GO:0005643">
    <property type="term" value="C:nuclear pore"/>
    <property type="evidence" value="ECO:0007669"/>
    <property type="project" value="UniProtKB-SubCell"/>
</dbReference>
<evidence type="ECO:0000313" key="11">
    <source>
        <dbReference type="Proteomes" id="UP000515145"/>
    </source>
</evidence>
<evidence type="ECO:0000259" key="10">
    <source>
        <dbReference type="PROSITE" id="PS50103"/>
    </source>
</evidence>
<comment type="subcellular location">
    <subcellularLocation>
        <location evidence="1">Nucleus membrane</location>
        <topology evidence="1">Peripheral membrane protein</topology>
        <orientation evidence="1">Cytoplasmic side</orientation>
    </subcellularLocation>
    <subcellularLocation>
        <location evidence="2">Nucleus</location>
        <location evidence="2">Nuclear pore complex</location>
    </subcellularLocation>
</comment>